<keyword evidence="5 9" id="KW-0479">Metal-binding</keyword>
<proteinExistence type="inferred from homology"/>
<evidence type="ECO:0000256" key="2">
    <source>
        <dbReference type="ARBA" id="ARBA00005179"/>
    </source>
</evidence>
<dbReference type="STRING" id="205917.A0A4Y9Z7I7"/>
<dbReference type="GO" id="GO:0016705">
    <property type="term" value="F:oxidoreductase activity, acting on paired donors, with incorporation or reduction of molecular oxygen"/>
    <property type="evidence" value="ECO:0007669"/>
    <property type="project" value="InterPro"/>
</dbReference>
<evidence type="ECO:0000256" key="4">
    <source>
        <dbReference type="ARBA" id="ARBA00022617"/>
    </source>
</evidence>
<dbReference type="OrthoDB" id="2789670at2759"/>
<comment type="pathway">
    <text evidence="2">Secondary metabolite biosynthesis.</text>
</comment>
<dbReference type="GO" id="GO:0005506">
    <property type="term" value="F:iron ion binding"/>
    <property type="evidence" value="ECO:0007669"/>
    <property type="project" value="InterPro"/>
</dbReference>
<keyword evidence="4 9" id="KW-0349">Heme</keyword>
<dbReference type="PRINTS" id="PR00385">
    <property type="entry name" value="P450"/>
</dbReference>
<evidence type="ECO:0000256" key="3">
    <source>
        <dbReference type="ARBA" id="ARBA00010617"/>
    </source>
</evidence>
<dbReference type="InterPro" id="IPR017972">
    <property type="entry name" value="Cyt_P450_CS"/>
</dbReference>
<dbReference type="Pfam" id="PF00067">
    <property type="entry name" value="p450"/>
    <property type="match status" value="1"/>
</dbReference>
<evidence type="ECO:0000256" key="9">
    <source>
        <dbReference type="PIRSR" id="PIRSR602401-1"/>
    </source>
</evidence>
<protein>
    <recommendedName>
        <fullName evidence="14">Cytochrome P450</fullName>
    </recommendedName>
</protein>
<dbReference type="EMBL" id="SEOQ01000127">
    <property type="protein sequence ID" value="TFY69813.1"/>
    <property type="molecule type" value="Genomic_DNA"/>
</dbReference>
<evidence type="ECO:0000256" key="8">
    <source>
        <dbReference type="ARBA" id="ARBA00023033"/>
    </source>
</evidence>
<dbReference type="InterPro" id="IPR001128">
    <property type="entry name" value="Cyt_P450"/>
</dbReference>
<keyword evidence="11" id="KW-0472">Membrane</keyword>
<evidence type="ECO:0000256" key="10">
    <source>
        <dbReference type="RuleBase" id="RU000461"/>
    </source>
</evidence>
<comment type="cofactor">
    <cofactor evidence="1 9">
        <name>heme</name>
        <dbReference type="ChEBI" id="CHEBI:30413"/>
    </cofactor>
</comment>
<gene>
    <name evidence="12" type="ORF">EVG20_g2994</name>
</gene>
<feature type="transmembrane region" description="Helical" evidence="11">
    <location>
        <begin position="77"/>
        <end position="97"/>
    </location>
</feature>
<dbReference type="AlphaFoldDB" id="A0A4Y9Z7I7"/>
<dbReference type="InterPro" id="IPR002401">
    <property type="entry name" value="Cyt_P450_E_grp-I"/>
</dbReference>
<dbReference type="CDD" id="cd11065">
    <property type="entry name" value="CYP64-like"/>
    <property type="match status" value="1"/>
</dbReference>
<dbReference type="InterPro" id="IPR050364">
    <property type="entry name" value="Cytochrome_P450_fung"/>
</dbReference>
<keyword evidence="11" id="KW-1133">Transmembrane helix</keyword>
<dbReference type="SUPFAM" id="SSF48264">
    <property type="entry name" value="Cytochrome P450"/>
    <property type="match status" value="1"/>
</dbReference>
<keyword evidence="8 10" id="KW-0503">Monooxygenase</keyword>
<reference evidence="12 13" key="1">
    <citation type="submission" date="2019-02" db="EMBL/GenBank/DDBJ databases">
        <title>Genome sequencing of the rare red list fungi Dentipellis fragilis.</title>
        <authorList>
            <person name="Buettner E."/>
            <person name="Kellner H."/>
        </authorList>
    </citation>
    <scope>NUCLEOTIDE SEQUENCE [LARGE SCALE GENOMIC DNA]</scope>
    <source>
        <strain evidence="12 13">DSM 105465</strain>
    </source>
</reference>
<evidence type="ECO:0000256" key="7">
    <source>
        <dbReference type="ARBA" id="ARBA00023004"/>
    </source>
</evidence>
<dbReference type="InterPro" id="IPR036396">
    <property type="entry name" value="Cyt_P450_sf"/>
</dbReference>
<dbReference type="PANTHER" id="PTHR46300:SF7">
    <property type="entry name" value="P450, PUTATIVE (EUROFUNG)-RELATED"/>
    <property type="match status" value="1"/>
</dbReference>
<evidence type="ECO:0000256" key="11">
    <source>
        <dbReference type="SAM" id="Phobius"/>
    </source>
</evidence>
<keyword evidence="11" id="KW-0812">Transmembrane</keyword>
<evidence type="ECO:0000313" key="12">
    <source>
        <dbReference type="EMBL" id="TFY69813.1"/>
    </source>
</evidence>
<dbReference type="Proteomes" id="UP000298327">
    <property type="component" value="Unassembled WGS sequence"/>
</dbReference>
<evidence type="ECO:0000256" key="1">
    <source>
        <dbReference type="ARBA" id="ARBA00001971"/>
    </source>
</evidence>
<dbReference type="GO" id="GO:0004497">
    <property type="term" value="F:monooxygenase activity"/>
    <property type="evidence" value="ECO:0007669"/>
    <property type="project" value="UniProtKB-KW"/>
</dbReference>
<dbReference type="PRINTS" id="PR00463">
    <property type="entry name" value="EP450I"/>
</dbReference>
<evidence type="ECO:0000256" key="6">
    <source>
        <dbReference type="ARBA" id="ARBA00023002"/>
    </source>
</evidence>
<sequence>MLRHHQHAASVVNATSPKGASKVIFAYPAIANSRAARNSESEAGYGIYTPPTISSRTPLQGCPSRVFKTSSTMQQEITYRLLFATFLFGTLCAAVIVSKRRRSNALPWPPGPPSLPLIGNWMSLPSQTSWKTYAKWSRDYNSDLVSINAFGKVIVVINTAKAAQALLEQRSAIYSDRPFLTIVTLSGWDWFLGFIPYSDKWRVRRRIFQSALREQACEEYRPMQHTMAENMVKWLYQDPKDFQRYTNLTAAWLTLSLAWGYDAKPQGDSVVKLMEDAAQIVIDLTLPGTSVLNEIPLLRQLPGWFPGMGYKARADECRTMTERILHGPIKSVKQSLVDGTARESMASKLLRTNEGGVDLDAEMAIRDTVGSVYSAGAETTGSAIHFAFLALVLNPHVQRRAQEEIDRVVGRDRLPTLNDRSILPYVGAVLRESMRWNNVTPMGIPHRASEDDVYEGRFIPKGAIVFGNIWAIMHDPAKYPDPTSFRPERFIQDDGTLNDDDIPFIFGFGRRVCPGKFIADSSVWLAVASLLAVYNLSPAKDERGNDIPVKEAVVDGLTSRPLPFECSIKPRDSIAEALIKGLA</sequence>
<dbReference type="GO" id="GO:0020037">
    <property type="term" value="F:heme binding"/>
    <property type="evidence" value="ECO:0007669"/>
    <property type="project" value="InterPro"/>
</dbReference>
<dbReference type="PANTHER" id="PTHR46300">
    <property type="entry name" value="P450, PUTATIVE (EUROFUNG)-RELATED-RELATED"/>
    <property type="match status" value="1"/>
</dbReference>
<keyword evidence="7 9" id="KW-0408">Iron</keyword>
<keyword evidence="6 10" id="KW-0560">Oxidoreductase</keyword>
<accession>A0A4Y9Z7I7</accession>
<comment type="caution">
    <text evidence="12">The sequence shown here is derived from an EMBL/GenBank/DDBJ whole genome shotgun (WGS) entry which is preliminary data.</text>
</comment>
<evidence type="ECO:0000313" key="13">
    <source>
        <dbReference type="Proteomes" id="UP000298327"/>
    </source>
</evidence>
<comment type="similarity">
    <text evidence="3 10">Belongs to the cytochrome P450 family.</text>
</comment>
<dbReference type="Gene3D" id="1.10.630.10">
    <property type="entry name" value="Cytochrome P450"/>
    <property type="match status" value="1"/>
</dbReference>
<name>A0A4Y9Z7I7_9AGAM</name>
<dbReference type="PROSITE" id="PS00086">
    <property type="entry name" value="CYTOCHROME_P450"/>
    <property type="match status" value="1"/>
</dbReference>
<evidence type="ECO:0008006" key="14">
    <source>
        <dbReference type="Google" id="ProtNLM"/>
    </source>
</evidence>
<organism evidence="12 13">
    <name type="scientific">Dentipellis fragilis</name>
    <dbReference type="NCBI Taxonomy" id="205917"/>
    <lineage>
        <taxon>Eukaryota</taxon>
        <taxon>Fungi</taxon>
        <taxon>Dikarya</taxon>
        <taxon>Basidiomycota</taxon>
        <taxon>Agaricomycotina</taxon>
        <taxon>Agaricomycetes</taxon>
        <taxon>Russulales</taxon>
        <taxon>Hericiaceae</taxon>
        <taxon>Dentipellis</taxon>
    </lineage>
</organism>
<evidence type="ECO:0000256" key="5">
    <source>
        <dbReference type="ARBA" id="ARBA00022723"/>
    </source>
</evidence>
<keyword evidence="13" id="KW-1185">Reference proteome</keyword>
<feature type="binding site" description="axial binding residue" evidence="9">
    <location>
        <position position="513"/>
    </location>
    <ligand>
        <name>heme</name>
        <dbReference type="ChEBI" id="CHEBI:30413"/>
    </ligand>
    <ligandPart>
        <name>Fe</name>
        <dbReference type="ChEBI" id="CHEBI:18248"/>
    </ligandPart>
</feature>